<name>A0A563E7J0_9MICO</name>
<keyword evidence="3" id="KW-1185">Reference proteome</keyword>
<reference evidence="2 3" key="1">
    <citation type="submission" date="2019-05" db="EMBL/GenBank/DDBJ databases">
        <authorList>
            <person name="Lee S.D."/>
        </authorList>
    </citation>
    <scope>NUCLEOTIDE SEQUENCE [LARGE SCALE GENOMIC DNA]</scope>
    <source>
        <strain evidence="2 3">C5-26</strain>
    </source>
</reference>
<accession>A0A563E7J0</accession>
<dbReference type="SUPFAM" id="SSF53335">
    <property type="entry name" value="S-adenosyl-L-methionine-dependent methyltransferases"/>
    <property type="match status" value="1"/>
</dbReference>
<keyword evidence="2" id="KW-0489">Methyltransferase</keyword>
<evidence type="ECO:0000313" key="2">
    <source>
        <dbReference type="EMBL" id="TWP38223.1"/>
    </source>
</evidence>
<dbReference type="GO" id="GO:0008757">
    <property type="term" value="F:S-adenosylmethionine-dependent methyltransferase activity"/>
    <property type="evidence" value="ECO:0007669"/>
    <property type="project" value="InterPro"/>
</dbReference>
<dbReference type="Pfam" id="PF08241">
    <property type="entry name" value="Methyltransf_11"/>
    <property type="match status" value="1"/>
</dbReference>
<organism evidence="2 3">
    <name type="scientific">Leekyejoonella antrihumi</name>
    <dbReference type="NCBI Taxonomy" id="1660198"/>
    <lineage>
        <taxon>Bacteria</taxon>
        <taxon>Bacillati</taxon>
        <taxon>Actinomycetota</taxon>
        <taxon>Actinomycetes</taxon>
        <taxon>Micrococcales</taxon>
        <taxon>Dermacoccaceae</taxon>
        <taxon>Leekyejoonella</taxon>
    </lineage>
</organism>
<dbReference type="RefSeq" id="WP_146315200.1">
    <property type="nucleotide sequence ID" value="NZ_VCQV01000003.1"/>
</dbReference>
<dbReference type="OrthoDB" id="9810615at2"/>
<reference evidence="2 3" key="2">
    <citation type="submission" date="2019-08" db="EMBL/GenBank/DDBJ databases">
        <title>Jejuicoccus antrihumi gen. nov., sp. nov., a new member of the family Dermacoccaceae isolated from a cave.</title>
        <authorList>
            <person name="Schumann P."/>
            <person name="Kim I.S."/>
        </authorList>
    </citation>
    <scope>NUCLEOTIDE SEQUENCE [LARGE SCALE GENOMIC DNA]</scope>
    <source>
        <strain evidence="2 3">C5-26</strain>
    </source>
</reference>
<keyword evidence="2" id="KW-0808">Transferase</keyword>
<protein>
    <submittedName>
        <fullName evidence="2">Class I SAM-dependent methyltransferase</fullName>
    </submittedName>
</protein>
<comment type="caution">
    <text evidence="2">The sequence shown here is derived from an EMBL/GenBank/DDBJ whole genome shotgun (WGS) entry which is preliminary data.</text>
</comment>
<evidence type="ECO:0000259" key="1">
    <source>
        <dbReference type="Pfam" id="PF08241"/>
    </source>
</evidence>
<gene>
    <name evidence="2" type="ORF">FGL98_03065</name>
</gene>
<dbReference type="InterPro" id="IPR029063">
    <property type="entry name" value="SAM-dependent_MTases_sf"/>
</dbReference>
<dbReference type="InterPro" id="IPR013216">
    <property type="entry name" value="Methyltransf_11"/>
</dbReference>
<dbReference type="Proteomes" id="UP000320244">
    <property type="component" value="Unassembled WGS sequence"/>
</dbReference>
<dbReference type="AlphaFoldDB" id="A0A563E7J0"/>
<dbReference type="EMBL" id="VCQV01000003">
    <property type="protein sequence ID" value="TWP38223.1"/>
    <property type="molecule type" value="Genomic_DNA"/>
</dbReference>
<sequence length="261" mass="28244">MTGRTTYASVNRRGWDSLSRRGCDSSQIVSAHALDHAQEMLDRNGWLPWDRLRTILCLAAAGGQQGPLFASLGYEVTVADNSPTQLAQDERAASRYGLVIETVLCDAMECAPLRGRTFDLVYQPVSTLYLPDVRGCYAQVAQLLPPGGLYWSEHWNPVEMQLDEALAWDGTAYRLSHPQDVGPLPAPAGSTPEDAVCWHYIHPLNDLLGGMCAAGFAILGFAERPGADASAPPATRAHLGAYIPGFFAVLARKHGARGSRP</sequence>
<dbReference type="GO" id="GO:0032259">
    <property type="term" value="P:methylation"/>
    <property type="evidence" value="ECO:0007669"/>
    <property type="project" value="UniProtKB-KW"/>
</dbReference>
<evidence type="ECO:0000313" key="3">
    <source>
        <dbReference type="Proteomes" id="UP000320244"/>
    </source>
</evidence>
<dbReference type="Gene3D" id="3.40.50.150">
    <property type="entry name" value="Vaccinia Virus protein VP39"/>
    <property type="match status" value="1"/>
</dbReference>
<feature type="domain" description="Methyltransferase type 11" evidence="1">
    <location>
        <begin position="58"/>
        <end position="150"/>
    </location>
</feature>
<proteinExistence type="predicted"/>
<dbReference type="CDD" id="cd02440">
    <property type="entry name" value="AdoMet_MTases"/>
    <property type="match status" value="1"/>
</dbReference>